<comment type="subcellular location">
    <subcellularLocation>
        <location evidence="1">Cell membrane</location>
        <topology evidence="1">Multi-pass membrane protein</topology>
    </subcellularLocation>
</comment>
<evidence type="ECO:0000313" key="9">
    <source>
        <dbReference type="EMBL" id="QDU27645.1"/>
    </source>
</evidence>
<dbReference type="InterPro" id="IPR002549">
    <property type="entry name" value="AI-2E-like"/>
</dbReference>
<evidence type="ECO:0000256" key="3">
    <source>
        <dbReference type="ARBA" id="ARBA00022448"/>
    </source>
</evidence>
<proteinExistence type="inferred from homology"/>
<keyword evidence="10" id="KW-1185">Reference proteome</keyword>
<dbReference type="OrthoDB" id="159750at2"/>
<evidence type="ECO:0000256" key="4">
    <source>
        <dbReference type="ARBA" id="ARBA00022475"/>
    </source>
</evidence>
<keyword evidence="3" id="KW-0813">Transport</keyword>
<dbReference type="RefSeq" id="WP_145088632.1">
    <property type="nucleotide sequence ID" value="NZ_CP036274.1"/>
</dbReference>
<name>A0A517YBN3_9BACT</name>
<dbReference type="EMBL" id="CP036274">
    <property type="protein sequence ID" value="QDU27645.1"/>
    <property type="molecule type" value="Genomic_DNA"/>
</dbReference>
<evidence type="ECO:0000256" key="5">
    <source>
        <dbReference type="ARBA" id="ARBA00022692"/>
    </source>
</evidence>
<reference evidence="9 10" key="1">
    <citation type="submission" date="2019-02" db="EMBL/GenBank/DDBJ databases">
        <title>Deep-cultivation of Planctomycetes and their phenomic and genomic characterization uncovers novel biology.</title>
        <authorList>
            <person name="Wiegand S."/>
            <person name="Jogler M."/>
            <person name="Boedeker C."/>
            <person name="Pinto D."/>
            <person name="Vollmers J."/>
            <person name="Rivas-Marin E."/>
            <person name="Kohn T."/>
            <person name="Peeters S.H."/>
            <person name="Heuer A."/>
            <person name="Rast P."/>
            <person name="Oberbeckmann S."/>
            <person name="Bunk B."/>
            <person name="Jeske O."/>
            <person name="Meyerdierks A."/>
            <person name="Storesund J.E."/>
            <person name="Kallscheuer N."/>
            <person name="Luecker S."/>
            <person name="Lage O.M."/>
            <person name="Pohl T."/>
            <person name="Merkel B.J."/>
            <person name="Hornburger P."/>
            <person name="Mueller R.-W."/>
            <person name="Bruemmer F."/>
            <person name="Labrenz M."/>
            <person name="Spormann A.M."/>
            <person name="Op den Camp H."/>
            <person name="Overmann J."/>
            <person name="Amann R."/>
            <person name="Jetten M.S.M."/>
            <person name="Mascher T."/>
            <person name="Medema M.H."/>
            <person name="Devos D.P."/>
            <person name="Kaster A.-K."/>
            <person name="Ovreas L."/>
            <person name="Rohde M."/>
            <person name="Galperin M.Y."/>
            <person name="Jogler C."/>
        </authorList>
    </citation>
    <scope>NUCLEOTIDE SEQUENCE [LARGE SCALE GENOMIC DNA]</scope>
    <source>
        <strain evidence="9 10">ETA_A8</strain>
    </source>
</reference>
<evidence type="ECO:0000313" key="10">
    <source>
        <dbReference type="Proteomes" id="UP000315017"/>
    </source>
</evidence>
<feature type="transmembrane region" description="Helical" evidence="8">
    <location>
        <begin position="299"/>
        <end position="328"/>
    </location>
</feature>
<dbReference type="KEGG" id="aagg:ETAA8_27330"/>
<dbReference type="PANTHER" id="PTHR21716:SF53">
    <property type="entry name" value="PERMEASE PERM-RELATED"/>
    <property type="match status" value="1"/>
</dbReference>
<organism evidence="9 10">
    <name type="scientific">Anatilimnocola aggregata</name>
    <dbReference type="NCBI Taxonomy" id="2528021"/>
    <lineage>
        <taxon>Bacteria</taxon>
        <taxon>Pseudomonadati</taxon>
        <taxon>Planctomycetota</taxon>
        <taxon>Planctomycetia</taxon>
        <taxon>Pirellulales</taxon>
        <taxon>Pirellulaceae</taxon>
        <taxon>Anatilimnocola</taxon>
    </lineage>
</organism>
<keyword evidence="7 8" id="KW-0472">Membrane</keyword>
<feature type="transmembrane region" description="Helical" evidence="8">
    <location>
        <begin position="225"/>
        <end position="252"/>
    </location>
</feature>
<feature type="transmembrane region" description="Helical" evidence="8">
    <location>
        <begin position="12"/>
        <end position="43"/>
    </location>
</feature>
<evidence type="ECO:0000256" key="6">
    <source>
        <dbReference type="ARBA" id="ARBA00022989"/>
    </source>
</evidence>
<dbReference type="GO" id="GO:0005886">
    <property type="term" value="C:plasma membrane"/>
    <property type="evidence" value="ECO:0007669"/>
    <property type="project" value="UniProtKB-SubCell"/>
</dbReference>
<evidence type="ECO:0008006" key="11">
    <source>
        <dbReference type="Google" id="ProtNLM"/>
    </source>
</evidence>
<keyword evidence="6 8" id="KW-1133">Transmembrane helix</keyword>
<feature type="transmembrane region" description="Helical" evidence="8">
    <location>
        <begin position="143"/>
        <end position="162"/>
    </location>
</feature>
<sequence>MTLFQFTKHSFAVVFTLIALLILWGAGTAIVIFLASLALAAALHPQVEYLKQKGFGSAASAGLVAGACALVLGILAALIAPQLLADLNHLQADISLAVASFAQHSPNHWLVLATQPSAGETADPTLPLLGGLLPSLVGTASNLFQLSAFSGICLALSFYWTLDRARFERLWLSLIPVRRRVGAQRMWQAMEREVGAYMRSEIIQFLLAVLLLWLIFFVLDVRYAAFVAVMAGVLTLIPWLGTLFASAAVLVLSSPKMMDWDAAWVSPQSGAAFVAIVLVLLLMEFAVEPRLFQRDRYNSLWIALAAIVMAALWGFWGLIFGPMVGYVLQILVRQVYPRLVQEQSPISNEAVLADRLAQLEARFASQESIPPELLNLKKRFMELVRQHSELSQPQASNE</sequence>
<feature type="transmembrane region" description="Helical" evidence="8">
    <location>
        <begin position="264"/>
        <end position="287"/>
    </location>
</feature>
<dbReference type="AlphaFoldDB" id="A0A517YBN3"/>
<keyword evidence="5 8" id="KW-0812">Transmembrane</keyword>
<dbReference type="Pfam" id="PF01594">
    <property type="entry name" value="AI-2E_transport"/>
    <property type="match status" value="1"/>
</dbReference>
<keyword evidence="4" id="KW-1003">Cell membrane</keyword>
<gene>
    <name evidence="9" type="ORF">ETAA8_27330</name>
</gene>
<evidence type="ECO:0000256" key="2">
    <source>
        <dbReference type="ARBA" id="ARBA00009773"/>
    </source>
</evidence>
<evidence type="ECO:0000256" key="7">
    <source>
        <dbReference type="ARBA" id="ARBA00023136"/>
    </source>
</evidence>
<dbReference type="Proteomes" id="UP000315017">
    <property type="component" value="Chromosome"/>
</dbReference>
<protein>
    <recommendedName>
        <fullName evidence="11">AI-2E family transporter</fullName>
    </recommendedName>
</protein>
<feature type="transmembrane region" description="Helical" evidence="8">
    <location>
        <begin position="202"/>
        <end position="219"/>
    </location>
</feature>
<comment type="similarity">
    <text evidence="2">Belongs to the autoinducer-2 exporter (AI-2E) (TC 2.A.86) family.</text>
</comment>
<accession>A0A517YBN3</accession>
<feature type="transmembrane region" description="Helical" evidence="8">
    <location>
        <begin position="55"/>
        <end position="80"/>
    </location>
</feature>
<evidence type="ECO:0000256" key="1">
    <source>
        <dbReference type="ARBA" id="ARBA00004651"/>
    </source>
</evidence>
<evidence type="ECO:0000256" key="8">
    <source>
        <dbReference type="SAM" id="Phobius"/>
    </source>
</evidence>
<dbReference type="PANTHER" id="PTHR21716">
    <property type="entry name" value="TRANSMEMBRANE PROTEIN"/>
    <property type="match status" value="1"/>
</dbReference>